<dbReference type="Proteomes" id="UP000054928">
    <property type="component" value="Unassembled WGS sequence"/>
</dbReference>
<evidence type="ECO:0000313" key="2">
    <source>
        <dbReference type="Proteomes" id="UP000054928"/>
    </source>
</evidence>
<name>A0A0P1AEN2_PLAHL</name>
<accession>A0A0P1AEN2</accession>
<dbReference type="RefSeq" id="XP_024575583.1">
    <property type="nucleotide sequence ID" value="XM_024724736.1"/>
</dbReference>
<reference evidence="2" key="1">
    <citation type="submission" date="2014-09" db="EMBL/GenBank/DDBJ databases">
        <authorList>
            <person name="Sharma Rahul"/>
            <person name="Thines Marco"/>
        </authorList>
    </citation>
    <scope>NUCLEOTIDE SEQUENCE [LARGE SCALE GENOMIC DNA]</scope>
</reference>
<organism evidence="1 2">
    <name type="scientific">Plasmopara halstedii</name>
    <name type="common">Downy mildew of sunflower</name>
    <dbReference type="NCBI Taxonomy" id="4781"/>
    <lineage>
        <taxon>Eukaryota</taxon>
        <taxon>Sar</taxon>
        <taxon>Stramenopiles</taxon>
        <taxon>Oomycota</taxon>
        <taxon>Peronosporomycetes</taxon>
        <taxon>Peronosporales</taxon>
        <taxon>Peronosporaceae</taxon>
        <taxon>Plasmopara</taxon>
    </lineage>
</organism>
<protein>
    <submittedName>
        <fullName evidence="1">Uncharacterized protein</fullName>
    </submittedName>
</protein>
<proteinExistence type="predicted"/>
<sequence length="142" mass="15851">MVERLRCIIIDDQQPTPSQEDCNPHIPHSGIVFRGKALNFDICGNVSFGPRLLLHFNQASQIPHGSSDQVGKTGNTGSSGICSRLSFRRYASGALELNVETFLYKKIVVARVGKDGRNEARSQFFGLTEMTLTWYVKFSELE</sequence>
<dbReference type="GeneID" id="36404323"/>
<keyword evidence="2" id="KW-1185">Reference proteome</keyword>
<dbReference type="EMBL" id="CCYD01000409">
    <property type="protein sequence ID" value="CEG39214.1"/>
    <property type="molecule type" value="Genomic_DNA"/>
</dbReference>
<dbReference type="AlphaFoldDB" id="A0A0P1AEN2"/>
<evidence type="ECO:0000313" key="1">
    <source>
        <dbReference type="EMBL" id="CEG39214.1"/>
    </source>
</evidence>